<sequence>MIYSDYSIQELNHTIPTVAHYADVTNTLSKNSFSIDDYIQKQISAKHLKNSLSDTYSAIYKHLNDAIIKQTDQMNQIFDLSKFTNRLKQISARVSSARCARSIRTALENAGAQIGQHPVAASDWGQTLEKIGYKKIDPAFDQPVEGDIYIIQRTRRHTYGHIAGYTGTQWVSDYKQPSYDVYHDPEATYAYYRLGMS</sequence>
<dbReference type="Proteomes" id="UP000242501">
    <property type="component" value="Unassembled WGS sequence"/>
</dbReference>
<dbReference type="OrthoDB" id="5522511at2"/>
<evidence type="ECO:0008006" key="3">
    <source>
        <dbReference type="Google" id="ProtNLM"/>
    </source>
</evidence>
<name>A0A1G6HIC7_9GAMM</name>
<evidence type="ECO:0000313" key="2">
    <source>
        <dbReference type="Proteomes" id="UP000242501"/>
    </source>
</evidence>
<evidence type="ECO:0000313" key="1">
    <source>
        <dbReference type="EMBL" id="SDB93992.1"/>
    </source>
</evidence>
<dbReference type="Gene3D" id="3.90.1720.10">
    <property type="entry name" value="endopeptidase domain like (from Nostoc punctiforme)"/>
    <property type="match status" value="1"/>
</dbReference>
<proteinExistence type="predicted"/>
<dbReference type="EMBL" id="FMYL01000006">
    <property type="protein sequence ID" value="SDB93992.1"/>
    <property type="molecule type" value="Genomic_DNA"/>
</dbReference>
<organism evidence="1 2">
    <name type="scientific">Acinetobacter boissieri</name>
    <dbReference type="NCBI Taxonomy" id="1219383"/>
    <lineage>
        <taxon>Bacteria</taxon>
        <taxon>Pseudomonadati</taxon>
        <taxon>Pseudomonadota</taxon>
        <taxon>Gammaproteobacteria</taxon>
        <taxon>Moraxellales</taxon>
        <taxon>Moraxellaceae</taxon>
        <taxon>Acinetobacter</taxon>
    </lineage>
</organism>
<accession>A0A1G6HIC7</accession>
<keyword evidence="2" id="KW-1185">Reference proteome</keyword>
<reference evidence="2" key="1">
    <citation type="submission" date="2016-09" db="EMBL/GenBank/DDBJ databases">
        <authorList>
            <person name="Varghese N."/>
            <person name="Submissions S."/>
        </authorList>
    </citation>
    <scope>NUCLEOTIDE SEQUENCE [LARGE SCALE GENOMIC DNA]</scope>
    <source>
        <strain evidence="2">ANC 4422</strain>
    </source>
</reference>
<gene>
    <name evidence="1" type="ORF">SAMN05421733_10628</name>
</gene>
<dbReference type="RefSeq" id="WP_092748105.1">
    <property type="nucleotide sequence ID" value="NZ_FMYL01000006.1"/>
</dbReference>
<protein>
    <recommendedName>
        <fullName evidence="3">CHAP domain-containing protein</fullName>
    </recommendedName>
</protein>
<dbReference type="AlphaFoldDB" id="A0A1G6HIC7"/>